<feature type="domain" description="F-box" evidence="1">
    <location>
        <begin position="371"/>
        <end position="424"/>
    </location>
</feature>
<dbReference type="PANTHER" id="PTHR31900:SF34">
    <property type="entry name" value="EMB|CAB62440.1-RELATED"/>
    <property type="match status" value="1"/>
</dbReference>
<sequence>MLLSIPEEDRLSSLPNEVVEHILSYLPTKDAVATTFLSKSWKSQSLWRSQINLSFDDKTFPSPFAFCQFMHSVITNRDNTLPIHSFHLKSHRGFCYNTDLCRIITALPTFVLTTKTLSVLKLKTIEFKEMSYDDDPGFDLPSLKILHLESVAFTYHKHFRKLLSACPILEELETKDLIVKRIAKELRINNSDVPSLSNLVRANISGGYIQLDWLYNVHHLSIKLRWTYYLDGMFHNLTHMELIFDIRPSWMFEWEWLIKLLQNSPKLQTIIIDEVDTFHTCGDREWKDPDVIPECLLSHLTTCSLRNYRSTNLAELVAMYEAHKENVLLKVLQEDNEFRQFPNLLCLLIAIGVAIILHAMLENMLLSIPEEDRISALPNSLLYHILSFLPTKDSAITTILSEKWKQLWLSQLILNFNAATFRDASTFFNFIFAFITFRDDTLPIHSFHIRCGFLNNDIHILLHTVIQHRVESLSIDLCNSDYTTMTLPSFVLTTKTLSVLKLTGIKLPKITHVDLPSLKVLRLEQITFRDYEDLSKLLSGCPILHDLVTHRLCIKSPYSRREKQVKSLSSLVTANICNILIPIEFDWFHNVEHLHARVELVEKFSWTYDSIALFHNLTSMKLIFHSINFLLKFKCLIKLLEHCPKLQSLIIDEDLTPRDFLDEDWEEPQICSEMPSHLTTCSIRNFRASIVRKMSQEFVRVCCFRTFDTVIKVGWWDTPYCCRHCFEASDIQGCYERSRVLSERHGDGSLAMLTVDFSNAFNMVDRSALLREEIQGKWLKHLISSERQAQDWGLFPSDIGSPKLGMKLFGGAVSRDKYFIVGVVMKRVVRVIEVMHLLSRLRTHRVSFFYFAHAWVLQNCFFGLRTCEPVYKKDATILFDEELRGAVEDIVVGGSPFFGDFQLRITFLPIKAGGLGLYSAIEASSYTFVASRDQS</sequence>
<feature type="domain" description="F-box" evidence="1">
    <location>
        <begin position="8"/>
        <end position="58"/>
    </location>
</feature>
<dbReference type="PANTHER" id="PTHR31900">
    <property type="entry name" value="F-BOX/RNI SUPERFAMILY PROTEIN-RELATED"/>
    <property type="match status" value="1"/>
</dbReference>
<dbReference type="EMBL" id="DF974576">
    <property type="protein sequence ID" value="GAU49509.1"/>
    <property type="molecule type" value="Genomic_DNA"/>
</dbReference>
<evidence type="ECO:0000259" key="1">
    <source>
        <dbReference type="PROSITE" id="PS50181"/>
    </source>
</evidence>
<dbReference type="OrthoDB" id="1900471at2759"/>
<dbReference type="Proteomes" id="UP000242715">
    <property type="component" value="Unassembled WGS sequence"/>
</dbReference>
<proteinExistence type="predicted"/>
<dbReference type="Gene3D" id="1.20.1280.50">
    <property type="match status" value="2"/>
</dbReference>
<reference evidence="3" key="1">
    <citation type="journal article" date="2017" name="Front. Plant Sci.">
        <title>Climate Clever Clovers: New Paradigm to Reduce the Environmental Footprint of Ruminants by Breeding Low Methanogenic Forages Utilizing Haplotype Variation.</title>
        <authorList>
            <person name="Kaur P."/>
            <person name="Appels R."/>
            <person name="Bayer P.E."/>
            <person name="Keeble-Gagnere G."/>
            <person name="Wang J."/>
            <person name="Hirakawa H."/>
            <person name="Shirasawa K."/>
            <person name="Vercoe P."/>
            <person name="Stefanova K."/>
            <person name="Durmic Z."/>
            <person name="Nichols P."/>
            <person name="Revell C."/>
            <person name="Isobe S.N."/>
            <person name="Edwards D."/>
            <person name="Erskine W."/>
        </authorList>
    </citation>
    <scope>NUCLEOTIDE SEQUENCE [LARGE SCALE GENOMIC DNA]</scope>
    <source>
        <strain evidence="3">cv. Daliak</strain>
    </source>
</reference>
<dbReference type="InterPro" id="IPR013101">
    <property type="entry name" value="LRR_PRU1-like"/>
</dbReference>
<dbReference type="Pfam" id="PF07723">
    <property type="entry name" value="LRR_2"/>
    <property type="match status" value="2"/>
</dbReference>
<dbReference type="SUPFAM" id="SSF81383">
    <property type="entry name" value="F-box domain"/>
    <property type="match status" value="2"/>
</dbReference>
<dbReference type="PROSITE" id="PS50181">
    <property type="entry name" value="FBOX"/>
    <property type="match status" value="2"/>
</dbReference>
<dbReference type="InterPro" id="IPR050232">
    <property type="entry name" value="FBL13/AtMIF1-like"/>
</dbReference>
<dbReference type="AlphaFoldDB" id="A0A2Z6PQR8"/>
<dbReference type="InterPro" id="IPR053781">
    <property type="entry name" value="F-box_AtFBL13-like"/>
</dbReference>
<keyword evidence="3" id="KW-1185">Reference proteome</keyword>
<gene>
    <name evidence="2" type="ORF">TSUD_306620</name>
</gene>
<evidence type="ECO:0000313" key="2">
    <source>
        <dbReference type="EMBL" id="GAU49509.1"/>
    </source>
</evidence>
<name>A0A2Z6PQR8_TRISU</name>
<accession>A0A2Z6PQR8</accession>
<evidence type="ECO:0000313" key="3">
    <source>
        <dbReference type="Proteomes" id="UP000242715"/>
    </source>
</evidence>
<dbReference type="InterPro" id="IPR001810">
    <property type="entry name" value="F-box_dom"/>
</dbReference>
<protein>
    <recommendedName>
        <fullName evidence="1">F-box domain-containing protein</fullName>
    </recommendedName>
</protein>
<dbReference type="CDD" id="cd22160">
    <property type="entry name" value="F-box_AtFBL13-like"/>
    <property type="match status" value="2"/>
</dbReference>
<dbReference type="InterPro" id="IPR036047">
    <property type="entry name" value="F-box-like_dom_sf"/>
</dbReference>
<organism evidence="2 3">
    <name type="scientific">Trifolium subterraneum</name>
    <name type="common">Subterranean clover</name>
    <dbReference type="NCBI Taxonomy" id="3900"/>
    <lineage>
        <taxon>Eukaryota</taxon>
        <taxon>Viridiplantae</taxon>
        <taxon>Streptophyta</taxon>
        <taxon>Embryophyta</taxon>
        <taxon>Tracheophyta</taxon>
        <taxon>Spermatophyta</taxon>
        <taxon>Magnoliopsida</taxon>
        <taxon>eudicotyledons</taxon>
        <taxon>Gunneridae</taxon>
        <taxon>Pentapetalae</taxon>
        <taxon>rosids</taxon>
        <taxon>fabids</taxon>
        <taxon>Fabales</taxon>
        <taxon>Fabaceae</taxon>
        <taxon>Papilionoideae</taxon>
        <taxon>50 kb inversion clade</taxon>
        <taxon>NPAAA clade</taxon>
        <taxon>Hologalegina</taxon>
        <taxon>IRL clade</taxon>
        <taxon>Trifolieae</taxon>
        <taxon>Trifolium</taxon>
    </lineage>
</organism>
<dbReference type="Pfam" id="PF00646">
    <property type="entry name" value="F-box"/>
    <property type="match status" value="2"/>
</dbReference>
<dbReference type="SMART" id="SM00256">
    <property type="entry name" value="FBOX"/>
    <property type="match status" value="2"/>
</dbReference>
<dbReference type="SUPFAM" id="SSF52047">
    <property type="entry name" value="RNI-like"/>
    <property type="match status" value="1"/>
</dbReference>